<sequence length="85" mass="9738">MEGCPFKERHSIEHGRHKWTEFFLFIVEVTSGVESFALHRTKESLTVSLVVELNESCNFLSPNCPSVKCTLIIVLSDFCVHMNHD</sequence>
<comment type="caution">
    <text evidence="1">The sequence shown here is derived from an EMBL/GenBank/DDBJ whole genome shotgun (WGS) entry which is preliminary data.</text>
</comment>
<keyword evidence="2" id="KW-1185">Reference proteome</keyword>
<reference evidence="1 2" key="1">
    <citation type="submission" date="2020-09" db="EMBL/GenBank/DDBJ databases">
        <title>De no assembly of potato wild relative species, Solanum commersonii.</title>
        <authorList>
            <person name="Cho K."/>
        </authorList>
    </citation>
    <scope>NUCLEOTIDE SEQUENCE [LARGE SCALE GENOMIC DNA]</scope>
    <source>
        <strain evidence="1">LZ3.2</strain>
        <tissue evidence="1">Leaf</tissue>
    </source>
</reference>
<dbReference type="AlphaFoldDB" id="A0A9J5Y0D5"/>
<organism evidence="1 2">
    <name type="scientific">Solanum commersonii</name>
    <name type="common">Commerson's wild potato</name>
    <name type="synonym">Commerson's nightshade</name>
    <dbReference type="NCBI Taxonomy" id="4109"/>
    <lineage>
        <taxon>Eukaryota</taxon>
        <taxon>Viridiplantae</taxon>
        <taxon>Streptophyta</taxon>
        <taxon>Embryophyta</taxon>
        <taxon>Tracheophyta</taxon>
        <taxon>Spermatophyta</taxon>
        <taxon>Magnoliopsida</taxon>
        <taxon>eudicotyledons</taxon>
        <taxon>Gunneridae</taxon>
        <taxon>Pentapetalae</taxon>
        <taxon>asterids</taxon>
        <taxon>lamiids</taxon>
        <taxon>Solanales</taxon>
        <taxon>Solanaceae</taxon>
        <taxon>Solanoideae</taxon>
        <taxon>Solaneae</taxon>
        <taxon>Solanum</taxon>
    </lineage>
</organism>
<proteinExistence type="predicted"/>
<evidence type="ECO:0000313" key="2">
    <source>
        <dbReference type="Proteomes" id="UP000824120"/>
    </source>
</evidence>
<evidence type="ECO:0000313" key="1">
    <source>
        <dbReference type="EMBL" id="KAG5592960.1"/>
    </source>
</evidence>
<gene>
    <name evidence="1" type="ORF">H5410_043474</name>
</gene>
<accession>A0A9J5Y0D5</accession>
<name>A0A9J5Y0D5_SOLCO</name>
<protein>
    <submittedName>
        <fullName evidence="1">Uncharacterized protein</fullName>
    </submittedName>
</protein>
<dbReference type="EMBL" id="JACXVP010000008">
    <property type="protein sequence ID" value="KAG5592960.1"/>
    <property type="molecule type" value="Genomic_DNA"/>
</dbReference>
<dbReference type="Proteomes" id="UP000824120">
    <property type="component" value="Chromosome 8"/>
</dbReference>